<dbReference type="EMBL" id="LVEA01000001">
    <property type="protein sequence ID" value="KYL05527.1"/>
    <property type="molecule type" value="Genomic_DNA"/>
</dbReference>
<dbReference type="Gene3D" id="3.40.50.720">
    <property type="entry name" value="NAD(P)-binding Rossmann-like Domain"/>
    <property type="match status" value="1"/>
</dbReference>
<dbReference type="PANTHER" id="PTHR37809">
    <property type="entry name" value="RIBOSOMAL PROTEIN S12 METHYLTHIOTRANSFERASE ACCESSORY FACTOR YCAO"/>
    <property type="match status" value="1"/>
</dbReference>
<dbReference type="NCBIfam" id="TIGR00702">
    <property type="entry name" value="YcaO-type kinase domain"/>
    <property type="match status" value="1"/>
</dbReference>
<dbReference type="PROSITE" id="PS51664">
    <property type="entry name" value="YCAO"/>
    <property type="match status" value="1"/>
</dbReference>
<dbReference type="eggNOG" id="COG1944">
    <property type="taxonomic scope" value="Bacteria"/>
</dbReference>
<dbReference type="Proteomes" id="UP000075816">
    <property type="component" value="Unassembled WGS sequence"/>
</dbReference>
<dbReference type="Gene3D" id="3.30.160.660">
    <property type="match status" value="1"/>
</dbReference>
<comment type="caution">
    <text evidence="1">The sequence shown here is derived from an EMBL/GenBank/DDBJ whole genome shotgun (WGS) entry which is preliminary data.</text>
</comment>
<sequence length="742" mass="84806">MERVNVMKNLSIKNIGENKALVSSNGEFKVISCDINILLEFLQLAHGRTMNEIVEFFSDRFEESEVINFSKSLLEENIISFKPKNNMKEISKKVIVLFKGNLYSQLKKEMYNNIKIDREIEISQYNNTKLEADVIIVILDGISYGEMIDLNRELYKNKKPYLFVYYNGEGVVCGPFVIPGKTACYECLLTHRIKKLENNANNKIEIDMFRELVLSKMLESDSFNKLFYSNITRIIQHELSKIDNEGASFNFINSDRIYNDNFLDFKFERTFSPISSCECCHAHNSNYVQYKNIDINNMLLNSIFNGGNICYSVGGIRSISAIQTKKIVDAALEKSGLKIEIKLADDNPFNGIIPVFDSYLEKSHINKTSYLLYSQLSHGKGINEQQAYFSAAFEIFERISARYFGEKQIISAKYQDVRDRAINLKLMTDNIKNKNTDFDVFSEDMDVDWVIATSLSEETPILIPASMTFLTSTYFKGNFMPASSTGLAAGGTLKDAILQGIYEILEHDAWMIGQANTIKLPLVDIATSKNEDLKRKIDKIEQLGYKVVVRDYTNDIGIPVFRAWIVSLDDYTAYAFNGFGASYDPEIALERAITEAVQSANKKPMVKLKNFKKPSAGYMMDDPNSIYNLGYFIKKDIEMSPQENIISLGKYKKPPLNCVDEILKYTLQKLKSIDSNVDIIYYDLTRESLGIPVVRVVITNPIQMLASPLTIVSPRMYSFQKNMGYSDVKPRYEDFYMGIYPH</sequence>
<evidence type="ECO:0000313" key="2">
    <source>
        <dbReference type="Proteomes" id="UP000075816"/>
    </source>
</evidence>
<proteinExistence type="predicted"/>
<dbReference type="Pfam" id="PF02624">
    <property type="entry name" value="YcaO"/>
    <property type="match status" value="1"/>
</dbReference>
<dbReference type="KEGG" id="fnf:BSQ88_05055"/>
<dbReference type="AlphaFoldDB" id="A0A162JCG3"/>
<name>A0A162JCG3_9FUSO</name>
<dbReference type="PANTHER" id="PTHR37809:SF1">
    <property type="entry name" value="RIBOSOMAL PROTEIN S12 METHYLTHIOTRANSFERASE ACCESSORY FACTOR YCAO"/>
    <property type="match status" value="1"/>
</dbReference>
<dbReference type="Gene3D" id="3.30.1330.230">
    <property type="match status" value="1"/>
</dbReference>
<gene>
    <name evidence="1" type="ORF">A2J07_01965</name>
</gene>
<accession>A0A162JCG3</accession>
<organism evidence="1 2">
    <name type="scientific">Fusobacterium necrophorum subsp. funduliforme</name>
    <dbReference type="NCBI Taxonomy" id="143387"/>
    <lineage>
        <taxon>Bacteria</taxon>
        <taxon>Fusobacteriati</taxon>
        <taxon>Fusobacteriota</taxon>
        <taxon>Fusobacteriia</taxon>
        <taxon>Fusobacteriales</taxon>
        <taxon>Fusobacteriaceae</taxon>
        <taxon>Fusobacterium</taxon>
    </lineage>
</organism>
<dbReference type="InterPro" id="IPR003776">
    <property type="entry name" value="YcaO-like_dom"/>
</dbReference>
<reference evidence="1 2" key="1">
    <citation type="submission" date="2016-03" db="EMBL/GenBank/DDBJ databases">
        <title>Comparative genomics of human isolates of Fusobacterium necrophorum.</title>
        <authorList>
            <person name="Jensen A."/>
            <person name="Bank S."/>
            <person name="Andersen P.S."/>
            <person name="Kristensen L.H."/>
            <person name="Prag J."/>
        </authorList>
    </citation>
    <scope>NUCLEOTIDE SEQUENCE [LARGE SCALE GENOMIC DNA]</scope>
    <source>
        <strain evidence="1 2">LS_1264</strain>
    </source>
</reference>
<protein>
    <submittedName>
        <fullName evidence="1">Uncharacterized protein</fullName>
    </submittedName>
</protein>
<dbReference type="RefSeq" id="WP_005959577.1">
    <property type="nucleotide sequence ID" value="NZ_CAXOUM010000027.1"/>
</dbReference>
<evidence type="ECO:0000313" key="1">
    <source>
        <dbReference type="EMBL" id="KYL05527.1"/>
    </source>
</evidence>
<dbReference type="Gene3D" id="3.30.40.250">
    <property type="match status" value="1"/>
</dbReference>